<organism evidence="1 2">
    <name type="scientific">Ambispora leptoticha</name>
    <dbReference type="NCBI Taxonomy" id="144679"/>
    <lineage>
        <taxon>Eukaryota</taxon>
        <taxon>Fungi</taxon>
        <taxon>Fungi incertae sedis</taxon>
        <taxon>Mucoromycota</taxon>
        <taxon>Glomeromycotina</taxon>
        <taxon>Glomeromycetes</taxon>
        <taxon>Archaeosporales</taxon>
        <taxon>Ambisporaceae</taxon>
        <taxon>Ambispora</taxon>
    </lineage>
</organism>
<sequence>MAVSTASVQAFAASLPNNAVPESKSSTNFYARTANEKLRTTIRTRV</sequence>
<evidence type="ECO:0000313" key="2">
    <source>
        <dbReference type="Proteomes" id="UP000789508"/>
    </source>
</evidence>
<dbReference type="Proteomes" id="UP000789508">
    <property type="component" value="Unassembled WGS sequence"/>
</dbReference>
<reference evidence="1" key="1">
    <citation type="submission" date="2021-06" db="EMBL/GenBank/DDBJ databases">
        <authorList>
            <person name="Kallberg Y."/>
            <person name="Tangrot J."/>
            <person name="Rosling A."/>
        </authorList>
    </citation>
    <scope>NUCLEOTIDE SEQUENCE</scope>
    <source>
        <strain evidence="1">FL130A</strain>
    </source>
</reference>
<name>A0A9N9JDG0_9GLOM</name>
<dbReference type="AlphaFoldDB" id="A0A9N9JDG0"/>
<dbReference type="EMBL" id="CAJVPS010055921">
    <property type="protein sequence ID" value="CAG8776371.1"/>
    <property type="molecule type" value="Genomic_DNA"/>
</dbReference>
<accession>A0A9N9JDG0</accession>
<comment type="caution">
    <text evidence="1">The sequence shown here is derived from an EMBL/GenBank/DDBJ whole genome shotgun (WGS) entry which is preliminary data.</text>
</comment>
<feature type="non-terminal residue" evidence="1">
    <location>
        <position position="46"/>
    </location>
</feature>
<evidence type="ECO:0000313" key="1">
    <source>
        <dbReference type="EMBL" id="CAG8776371.1"/>
    </source>
</evidence>
<protein>
    <submittedName>
        <fullName evidence="1">2018_t:CDS:1</fullName>
    </submittedName>
</protein>
<proteinExistence type="predicted"/>
<keyword evidence="2" id="KW-1185">Reference proteome</keyword>
<gene>
    <name evidence="1" type="ORF">ALEPTO_LOCUS14425</name>
</gene>